<reference evidence="2 3" key="1">
    <citation type="submission" date="2018-09" db="EMBL/GenBank/DDBJ databases">
        <title>A high-quality reference genome of wild soybean provides a powerful tool to mine soybean genomes.</title>
        <authorList>
            <person name="Xie M."/>
            <person name="Chung C.Y.L."/>
            <person name="Li M.-W."/>
            <person name="Wong F.-L."/>
            <person name="Chan T.-F."/>
            <person name="Lam H.-M."/>
        </authorList>
    </citation>
    <scope>NUCLEOTIDE SEQUENCE [LARGE SCALE GENOMIC DNA]</scope>
    <source>
        <strain evidence="3">cv. W05</strain>
        <tissue evidence="2">Hypocotyl of etiolated seedlings</tissue>
    </source>
</reference>
<protein>
    <submittedName>
        <fullName evidence="2">Uncharacterized protein</fullName>
    </submittedName>
</protein>
<keyword evidence="3" id="KW-1185">Reference proteome</keyword>
<evidence type="ECO:0000313" key="3">
    <source>
        <dbReference type="Proteomes" id="UP000289340"/>
    </source>
</evidence>
<dbReference type="EMBL" id="QZWG01000020">
    <property type="protein sequence ID" value="RZB44069.1"/>
    <property type="molecule type" value="Genomic_DNA"/>
</dbReference>
<sequence>MTKKSTRKRKMGDTEETAPKKPAAKWPLIKPKKNLQISHLLDFDLFSVINPSSSFGFQFFNSILIAFFMVQNLFSSAESKAFVKIAEEIGFAHQGSRGGEAYRDNDRISVDDPVLADTIWESGLGKLFSDIKIRGKVAVGLNPNVRFYRFVSLYTRFT</sequence>
<dbReference type="Proteomes" id="UP000289340">
    <property type="component" value="Chromosome 20"/>
</dbReference>
<accession>A0A445F5N7</accession>
<comment type="caution">
    <text evidence="2">The sequence shown here is derived from an EMBL/GenBank/DDBJ whole genome shotgun (WGS) entry which is preliminary data.</text>
</comment>
<name>A0A445F5N7_GLYSO</name>
<evidence type="ECO:0000256" key="1">
    <source>
        <dbReference type="SAM" id="MobiDB-lite"/>
    </source>
</evidence>
<proteinExistence type="predicted"/>
<feature type="region of interest" description="Disordered" evidence="1">
    <location>
        <begin position="1"/>
        <end position="23"/>
    </location>
</feature>
<organism evidence="2 3">
    <name type="scientific">Glycine soja</name>
    <name type="common">Wild soybean</name>
    <dbReference type="NCBI Taxonomy" id="3848"/>
    <lineage>
        <taxon>Eukaryota</taxon>
        <taxon>Viridiplantae</taxon>
        <taxon>Streptophyta</taxon>
        <taxon>Embryophyta</taxon>
        <taxon>Tracheophyta</taxon>
        <taxon>Spermatophyta</taxon>
        <taxon>Magnoliopsida</taxon>
        <taxon>eudicotyledons</taxon>
        <taxon>Gunneridae</taxon>
        <taxon>Pentapetalae</taxon>
        <taxon>rosids</taxon>
        <taxon>fabids</taxon>
        <taxon>Fabales</taxon>
        <taxon>Fabaceae</taxon>
        <taxon>Papilionoideae</taxon>
        <taxon>50 kb inversion clade</taxon>
        <taxon>NPAAA clade</taxon>
        <taxon>indigoferoid/millettioid clade</taxon>
        <taxon>Phaseoleae</taxon>
        <taxon>Glycine</taxon>
        <taxon>Glycine subgen. Soja</taxon>
    </lineage>
</organism>
<feature type="compositionally biased region" description="Basic residues" evidence="1">
    <location>
        <begin position="1"/>
        <end position="10"/>
    </location>
</feature>
<evidence type="ECO:0000313" key="2">
    <source>
        <dbReference type="EMBL" id="RZB44069.1"/>
    </source>
</evidence>
<dbReference type="AlphaFoldDB" id="A0A445F5N7"/>
<gene>
    <name evidence="2" type="ORF">D0Y65_054213</name>
</gene>